<feature type="transmembrane region" description="Helical" evidence="1">
    <location>
        <begin position="128"/>
        <end position="147"/>
    </location>
</feature>
<evidence type="ECO:0000313" key="4">
    <source>
        <dbReference type="Proteomes" id="UP001218218"/>
    </source>
</evidence>
<evidence type="ECO:0000313" key="3">
    <source>
        <dbReference type="EMBL" id="KAJ7358532.1"/>
    </source>
</evidence>
<dbReference type="Pfam" id="PF20151">
    <property type="entry name" value="DUF6533"/>
    <property type="match status" value="1"/>
</dbReference>
<name>A0AAD7AH60_9AGAR</name>
<comment type="caution">
    <text evidence="3">The sequence shown here is derived from an EMBL/GenBank/DDBJ whole genome shotgun (WGS) entry which is preliminary data.</text>
</comment>
<sequence length="304" mass="34520">MSDVIRMDPIESEAREIYFQNYLHICGITFLFWDHILTLGTEIRFLWNRRKFVSAYSFFIIRYFAVASNIPGVIFLVVSIPPKSFVVVNHSCLLWTFLYAVVILMVQWLVCVIMILRMYALYGRSKRVLGVLVVLGAICTGVAVWNAQGQHGTTITILPGCHPHFSTATSYHLAAAWATLFVFDTVIFGMTIYNGWCARRCLGPRSTVSFQTIIVRDGALYFGVMVLANLANILTFIARTNTSVLPGSLATFASCISITMMMRLMLNLHEHAERGVLDMHPENLEMRSEPIFHVNIHRTSYVEY</sequence>
<keyword evidence="4" id="KW-1185">Reference proteome</keyword>
<feature type="transmembrane region" description="Helical" evidence="1">
    <location>
        <begin position="174"/>
        <end position="197"/>
    </location>
</feature>
<protein>
    <recommendedName>
        <fullName evidence="2">DUF6533 domain-containing protein</fullName>
    </recommendedName>
</protein>
<dbReference type="EMBL" id="JARIHO010000007">
    <property type="protein sequence ID" value="KAJ7358532.1"/>
    <property type="molecule type" value="Genomic_DNA"/>
</dbReference>
<feature type="transmembrane region" description="Helical" evidence="1">
    <location>
        <begin position="93"/>
        <end position="116"/>
    </location>
</feature>
<keyword evidence="1" id="KW-1133">Transmembrane helix</keyword>
<feature type="transmembrane region" description="Helical" evidence="1">
    <location>
        <begin position="59"/>
        <end position="81"/>
    </location>
</feature>
<evidence type="ECO:0000259" key="2">
    <source>
        <dbReference type="Pfam" id="PF20151"/>
    </source>
</evidence>
<feature type="transmembrane region" description="Helical" evidence="1">
    <location>
        <begin position="218"/>
        <end position="238"/>
    </location>
</feature>
<evidence type="ECO:0000256" key="1">
    <source>
        <dbReference type="SAM" id="Phobius"/>
    </source>
</evidence>
<gene>
    <name evidence="3" type="ORF">DFH08DRAFT_953664</name>
</gene>
<reference evidence="3" key="1">
    <citation type="submission" date="2023-03" db="EMBL/GenBank/DDBJ databases">
        <title>Massive genome expansion in bonnet fungi (Mycena s.s.) driven by repeated elements and novel gene families across ecological guilds.</title>
        <authorList>
            <consortium name="Lawrence Berkeley National Laboratory"/>
            <person name="Harder C.B."/>
            <person name="Miyauchi S."/>
            <person name="Viragh M."/>
            <person name="Kuo A."/>
            <person name="Thoen E."/>
            <person name="Andreopoulos B."/>
            <person name="Lu D."/>
            <person name="Skrede I."/>
            <person name="Drula E."/>
            <person name="Henrissat B."/>
            <person name="Morin E."/>
            <person name="Kohler A."/>
            <person name="Barry K."/>
            <person name="LaButti K."/>
            <person name="Morin E."/>
            <person name="Salamov A."/>
            <person name="Lipzen A."/>
            <person name="Mereny Z."/>
            <person name="Hegedus B."/>
            <person name="Baldrian P."/>
            <person name="Stursova M."/>
            <person name="Weitz H."/>
            <person name="Taylor A."/>
            <person name="Grigoriev I.V."/>
            <person name="Nagy L.G."/>
            <person name="Martin F."/>
            <person name="Kauserud H."/>
        </authorList>
    </citation>
    <scope>NUCLEOTIDE SEQUENCE</scope>
    <source>
        <strain evidence="3">CBHHK002</strain>
    </source>
</reference>
<organism evidence="3 4">
    <name type="scientific">Mycena albidolilacea</name>
    <dbReference type="NCBI Taxonomy" id="1033008"/>
    <lineage>
        <taxon>Eukaryota</taxon>
        <taxon>Fungi</taxon>
        <taxon>Dikarya</taxon>
        <taxon>Basidiomycota</taxon>
        <taxon>Agaricomycotina</taxon>
        <taxon>Agaricomycetes</taxon>
        <taxon>Agaricomycetidae</taxon>
        <taxon>Agaricales</taxon>
        <taxon>Marasmiineae</taxon>
        <taxon>Mycenaceae</taxon>
        <taxon>Mycena</taxon>
    </lineage>
</organism>
<accession>A0AAD7AH60</accession>
<dbReference type="Proteomes" id="UP001218218">
    <property type="component" value="Unassembled WGS sequence"/>
</dbReference>
<proteinExistence type="predicted"/>
<dbReference type="InterPro" id="IPR045340">
    <property type="entry name" value="DUF6533"/>
</dbReference>
<feature type="transmembrane region" description="Helical" evidence="1">
    <location>
        <begin position="244"/>
        <end position="266"/>
    </location>
</feature>
<keyword evidence="1" id="KW-0812">Transmembrane</keyword>
<dbReference type="AlphaFoldDB" id="A0AAD7AH60"/>
<feature type="domain" description="DUF6533" evidence="2">
    <location>
        <begin position="22"/>
        <end position="66"/>
    </location>
</feature>
<keyword evidence="1" id="KW-0472">Membrane</keyword>